<dbReference type="Pfam" id="PF00173">
    <property type="entry name" value="Cyt-b5"/>
    <property type="match status" value="1"/>
</dbReference>
<evidence type="ECO:0000256" key="6">
    <source>
        <dbReference type="ARBA" id="ARBA00022824"/>
    </source>
</evidence>
<dbReference type="PANTHER" id="PTHR19359:SF150">
    <property type="entry name" value="CYTOCHROME B5"/>
    <property type="match status" value="1"/>
</dbReference>
<dbReference type="Proteomes" id="UP000789831">
    <property type="component" value="Unassembled WGS sequence"/>
</dbReference>
<dbReference type="InterPro" id="IPR018506">
    <property type="entry name" value="Cyt_B5_heme-BS"/>
</dbReference>
<evidence type="ECO:0000256" key="14">
    <source>
        <dbReference type="RuleBase" id="RU362121"/>
    </source>
</evidence>
<protein>
    <submittedName>
        <fullName evidence="17">6509_t:CDS:1</fullName>
    </submittedName>
</protein>
<dbReference type="PROSITE" id="PS50255">
    <property type="entry name" value="CYTOCHROME_B5_2"/>
    <property type="match status" value="1"/>
</dbReference>
<keyword evidence="6" id="KW-0256">Endoplasmic reticulum</keyword>
<dbReference type="InterPro" id="IPR050668">
    <property type="entry name" value="Cytochrome_b5"/>
</dbReference>
<accession>A0A9N8W9B7</accession>
<dbReference type="PROSITE" id="PS00191">
    <property type="entry name" value="CYTOCHROME_B5_1"/>
    <property type="match status" value="1"/>
</dbReference>
<keyword evidence="8" id="KW-0249">Electron transport</keyword>
<evidence type="ECO:0000256" key="11">
    <source>
        <dbReference type="ARBA" id="ARBA00023136"/>
    </source>
</evidence>
<evidence type="ECO:0000256" key="13">
    <source>
        <dbReference type="ARBA" id="ARBA00038168"/>
    </source>
</evidence>
<dbReference type="InterPro" id="IPR036400">
    <property type="entry name" value="Cyt_B5-like_heme/steroid_sf"/>
</dbReference>
<comment type="similarity">
    <text evidence="13 14">Belongs to the cytochrome b5 family.</text>
</comment>
<keyword evidence="2" id="KW-0813">Transport</keyword>
<feature type="region of interest" description="Disordered" evidence="15">
    <location>
        <begin position="79"/>
        <end position="106"/>
    </location>
</feature>
<dbReference type="OrthoDB" id="260519at2759"/>
<dbReference type="SUPFAM" id="SSF55856">
    <property type="entry name" value="Cytochrome b5-like heme/steroid binding domain"/>
    <property type="match status" value="1"/>
</dbReference>
<dbReference type="SMART" id="SM01117">
    <property type="entry name" value="Cyt-b5"/>
    <property type="match status" value="1"/>
</dbReference>
<keyword evidence="11" id="KW-0472">Membrane</keyword>
<keyword evidence="5 14" id="KW-0479">Metal-binding</keyword>
<dbReference type="GO" id="GO:0005789">
    <property type="term" value="C:endoplasmic reticulum membrane"/>
    <property type="evidence" value="ECO:0007669"/>
    <property type="project" value="UniProtKB-SubCell"/>
</dbReference>
<dbReference type="PRINTS" id="PR00363">
    <property type="entry name" value="CYTOCHROMEB5"/>
</dbReference>
<evidence type="ECO:0000313" key="17">
    <source>
        <dbReference type="EMBL" id="CAG8475217.1"/>
    </source>
</evidence>
<comment type="caution">
    <text evidence="17">The sequence shown here is derived from an EMBL/GenBank/DDBJ whole genome shotgun (WGS) entry which is preliminary data.</text>
</comment>
<dbReference type="AlphaFoldDB" id="A0A9N8W9B7"/>
<comment type="subcellular location">
    <subcellularLocation>
        <location evidence="1">Endoplasmic reticulum membrane</location>
        <topology evidence="1">Single-pass membrane protein</topology>
        <orientation evidence="1">Cytoplasmic side</orientation>
    </subcellularLocation>
    <subcellularLocation>
        <location evidence="12">Microsome membrane</location>
        <topology evidence="12">Single-pass membrane protein</topology>
        <orientation evidence="12">Cytoplasmic side</orientation>
    </subcellularLocation>
</comment>
<dbReference type="FunFam" id="3.10.120.10:FF:000002">
    <property type="entry name" value="Cytochrome b5 type B"/>
    <property type="match status" value="1"/>
</dbReference>
<keyword evidence="7" id="KW-0492">Microsome</keyword>
<dbReference type="Gene3D" id="3.10.120.10">
    <property type="entry name" value="Cytochrome b5-like heme/steroid binding domain"/>
    <property type="match status" value="1"/>
</dbReference>
<dbReference type="InterPro" id="IPR001199">
    <property type="entry name" value="Cyt_B5-like_heme/steroid-bd"/>
</dbReference>
<evidence type="ECO:0000256" key="15">
    <source>
        <dbReference type="SAM" id="MobiDB-lite"/>
    </source>
</evidence>
<evidence type="ECO:0000313" key="18">
    <source>
        <dbReference type="Proteomes" id="UP000789831"/>
    </source>
</evidence>
<dbReference type="GO" id="GO:0020037">
    <property type="term" value="F:heme binding"/>
    <property type="evidence" value="ECO:0007669"/>
    <property type="project" value="UniProtKB-UniRule"/>
</dbReference>
<evidence type="ECO:0000256" key="5">
    <source>
        <dbReference type="ARBA" id="ARBA00022723"/>
    </source>
</evidence>
<dbReference type="EMBL" id="CAJVPL010000262">
    <property type="protein sequence ID" value="CAG8475217.1"/>
    <property type="molecule type" value="Genomic_DNA"/>
</dbReference>
<organism evidence="17 18">
    <name type="scientific">Ambispora gerdemannii</name>
    <dbReference type="NCBI Taxonomy" id="144530"/>
    <lineage>
        <taxon>Eukaryota</taxon>
        <taxon>Fungi</taxon>
        <taxon>Fungi incertae sedis</taxon>
        <taxon>Mucoromycota</taxon>
        <taxon>Glomeromycotina</taxon>
        <taxon>Glomeromycetes</taxon>
        <taxon>Archaeosporales</taxon>
        <taxon>Ambisporaceae</taxon>
        <taxon>Ambispora</taxon>
    </lineage>
</organism>
<evidence type="ECO:0000256" key="2">
    <source>
        <dbReference type="ARBA" id="ARBA00022448"/>
    </source>
</evidence>
<dbReference type="PANTHER" id="PTHR19359">
    <property type="entry name" value="CYTOCHROME B5"/>
    <property type="match status" value="1"/>
</dbReference>
<evidence type="ECO:0000256" key="10">
    <source>
        <dbReference type="ARBA" id="ARBA00023004"/>
    </source>
</evidence>
<evidence type="ECO:0000256" key="12">
    <source>
        <dbReference type="ARBA" id="ARBA00037877"/>
    </source>
</evidence>
<evidence type="ECO:0000259" key="16">
    <source>
        <dbReference type="PROSITE" id="PS50255"/>
    </source>
</evidence>
<reference evidence="17" key="1">
    <citation type="submission" date="2021-06" db="EMBL/GenBank/DDBJ databases">
        <authorList>
            <person name="Kallberg Y."/>
            <person name="Tangrot J."/>
            <person name="Rosling A."/>
        </authorList>
    </citation>
    <scope>NUCLEOTIDE SEQUENCE</scope>
    <source>
        <strain evidence="17">MT106</strain>
    </source>
</reference>
<evidence type="ECO:0000256" key="9">
    <source>
        <dbReference type="ARBA" id="ARBA00022989"/>
    </source>
</evidence>
<evidence type="ECO:0000256" key="8">
    <source>
        <dbReference type="ARBA" id="ARBA00022982"/>
    </source>
</evidence>
<keyword evidence="10 14" id="KW-0408">Iron</keyword>
<evidence type="ECO:0000256" key="3">
    <source>
        <dbReference type="ARBA" id="ARBA00022617"/>
    </source>
</evidence>
<name>A0A9N8W9B7_9GLOM</name>
<keyword evidence="3 14" id="KW-0349">Heme</keyword>
<proteinExistence type="inferred from homology"/>
<feature type="domain" description="Cytochrome b5 heme-binding" evidence="16">
    <location>
        <begin position="4"/>
        <end position="80"/>
    </location>
</feature>
<keyword evidence="9" id="KW-1133">Transmembrane helix</keyword>
<sequence>MSGTKKFTLKEIASHKTRQSLYVTIHGKVYDVTKFIDEHPGGEEVILEEAGKDATGAFDDVGHSDEAHEILKGFYIGDLKDAPPSMTPKQHPTPTTPKAPQAESSR</sequence>
<dbReference type="GO" id="GO:0046872">
    <property type="term" value="F:metal ion binding"/>
    <property type="evidence" value="ECO:0007669"/>
    <property type="project" value="UniProtKB-UniRule"/>
</dbReference>
<keyword evidence="4" id="KW-0812">Transmembrane</keyword>
<feature type="compositionally biased region" description="Low complexity" evidence="15">
    <location>
        <begin position="87"/>
        <end position="106"/>
    </location>
</feature>
<evidence type="ECO:0000256" key="1">
    <source>
        <dbReference type="ARBA" id="ARBA00004131"/>
    </source>
</evidence>
<evidence type="ECO:0000256" key="7">
    <source>
        <dbReference type="ARBA" id="ARBA00022848"/>
    </source>
</evidence>
<keyword evidence="18" id="KW-1185">Reference proteome</keyword>
<evidence type="ECO:0000256" key="4">
    <source>
        <dbReference type="ARBA" id="ARBA00022692"/>
    </source>
</evidence>
<gene>
    <name evidence="17" type="ORF">AGERDE_LOCUS2944</name>
</gene>